<evidence type="ECO:0000313" key="2">
    <source>
        <dbReference type="EMBL" id="MBB4293858.1"/>
    </source>
</evidence>
<sequence length="153" mass="16479">MKPIAAFILVAVSMATPALADDMADATKDHAVKAAAYFASADLETAKKAFADKSNTEWVRPEYNLHVTGIGSDGVIWADGAFPELIGADLATLTDLDGTSFGKEMLEKSKEMTEGHLMTLRFINPKTQQAAKSYGYCLRPKGEDVVCAWSEAD</sequence>
<evidence type="ECO:0008006" key="4">
    <source>
        <dbReference type="Google" id="ProtNLM"/>
    </source>
</evidence>
<keyword evidence="1" id="KW-0732">Signal</keyword>
<dbReference type="AlphaFoldDB" id="A0AAE2MR38"/>
<feature type="chain" id="PRO_5042068469" description="Histidine kinase" evidence="1">
    <location>
        <begin position="21"/>
        <end position="153"/>
    </location>
</feature>
<accession>A0AAE2MR38</accession>
<dbReference type="EMBL" id="JACIGO010000012">
    <property type="protein sequence ID" value="MBB4293858.1"/>
    <property type="molecule type" value="Genomic_DNA"/>
</dbReference>
<gene>
    <name evidence="2" type="ORF">GGE16_005955</name>
</gene>
<feature type="signal peptide" evidence="1">
    <location>
        <begin position="1"/>
        <end position="20"/>
    </location>
</feature>
<dbReference type="RefSeq" id="WP_183610249.1">
    <property type="nucleotide sequence ID" value="NZ_JACHAZ010000011.1"/>
</dbReference>
<evidence type="ECO:0000313" key="3">
    <source>
        <dbReference type="Proteomes" id="UP000538507"/>
    </source>
</evidence>
<protein>
    <recommendedName>
        <fullName evidence="4">Histidine kinase</fullName>
    </recommendedName>
</protein>
<dbReference type="Gene3D" id="3.30.450.20">
    <property type="entry name" value="PAS domain"/>
    <property type="match status" value="1"/>
</dbReference>
<comment type="caution">
    <text evidence="2">The sequence shown here is derived from an EMBL/GenBank/DDBJ whole genome shotgun (WGS) entry which is preliminary data.</text>
</comment>
<reference evidence="2 3" key="1">
    <citation type="submission" date="2020-08" db="EMBL/GenBank/DDBJ databases">
        <title>Genomic Encyclopedia of Type Strains, Phase IV (KMG-V): Genome sequencing to study the core and pangenomes of soil and plant-associated prokaryotes.</title>
        <authorList>
            <person name="Whitman W."/>
        </authorList>
    </citation>
    <scope>NUCLEOTIDE SEQUENCE [LARGE SCALE GENOMIC DNA]</scope>
    <source>
        <strain evidence="2 3">SEMIA 415</strain>
    </source>
</reference>
<organism evidence="2 3">
    <name type="scientific">Rhizobium leguminosarum</name>
    <dbReference type="NCBI Taxonomy" id="384"/>
    <lineage>
        <taxon>Bacteria</taxon>
        <taxon>Pseudomonadati</taxon>
        <taxon>Pseudomonadota</taxon>
        <taxon>Alphaproteobacteria</taxon>
        <taxon>Hyphomicrobiales</taxon>
        <taxon>Rhizobiaceae</taxon>
        <taxon>Rhizobium/Agrobacterium group</taxon>
        <taxon>Rhizobium</taxon>
    </lineage>
</organism>
<name>A0AAE2MR38_RHILE</name>
<proteinExistence type="predicted"/>
<dbReference type="Proteomes" id="UP000538507">
    <property type="component" value="Unassembled WGS sequence"/>
</dbReference>
<evidence type="ECO:0000256" key="1">
    <source>
        <dbReference type="SAM" id="SignalP"/>
    </source>
</evidence>